<feature type="domain" description="Carbohydrate kinase PfkB" evidence="7">
    <location>
        <begin position="13"/>
        <end position="296"/>
    </location>
</feature>
<dbReference type="CDD" id="cd01164">
    <property type="entry name" value="FruK_PfkB_like"/>
    <property type="match status" value="1"/>
</dbReference>
<dbReference type="InterPro" id="IPR017583">
    <property type="entry name" value="Tagatose/fructose_Pkinase"/>
</dbReference>
<evidence type="ECO:0000256" key="2">
    <source>
        <dbReference type="ARBA" id="ARBA00022679"/>
    </source>
</evidence>
<dbReference type="PANTHER" id="PTHR46566">
    <property type="entry name" value="1-PHOSPHOFRUCTOKINASE-RELATED"/>
    <property type="match status" value="1"/>
</dbReference>
<dbReference type="AlphaFoldDB" id="A0A9J6PC85"/>
<dbReference type="Proteomes" id="UP001055804">
    <property type="component" value="Unassembled WGS sequence"/>
</dbReference>
<evidence type="ECO:0000256" key="3">
    <source>
        <dbReference type="ARBA" id="ARBA00022741"/>
    </source>
</evidence>
<dbReference type="InterPro" id="IPR002173">
    <property type="entry name" value="Carboh/pur_kinase_PfkB_CS"/>
</dbReference>
<dbReference type="Gene3D" id="3.40.1190.20">
    <property type="match status" value="1"/>
</dbReference>
<keyword evidence="2 6" id="KW-0808">Transferase</keyword>
<keyword evidence="3" id="KW-0547">Nucleotide-binding</keyword>
<dbReference type="PIRSF" id="PIRSF000535">
    <property type="entry name" value="1PFK/6PFK/LacC"/>
    <property type="match status" value="1"/>
</dbReference>
<evidence type="ECO:0000256" key="1">
    <source>
        <dbReference type="ARBA" id="ARBA00010688"/>
    </source>
</evidence>
<dbReference type="SUPFAM" id="SSF53613">
    <property type="entry name" value="Ribokinase-like"/>
    <property type="match status" value="1"/>
</dbReference>
<dbReference type="NCBIfam" id="TIGR03168">
    <property type="entry name" value="1-PFK"/>
    <property type="match status" value="1"/>
</dbReference>
<gene>
    <name evidence="8" type="ORF">NJQ99_03120</name>
</gene>
<evidence type="ECO:0000256" key="4">
    <source>
        <dbReference type="ARBA" id="ARBA00022777"/>
    </source>
</evidence>
<evidence type="ECO:0000313" key="8">
    <source>
        <dbReference type="EMBL" id="MCP1335392.1"/>
    </source>
</evidence>
<dbReference type="Pfam" id="PF00294">
    <property type="entry name" value="PfkB"/>
    <property type="match status" value="1"/>
</dbReference>
<dbReference type="PANTHER" id="PTHR46566:SF2">
    <property type="entry name" value="ATP-DEPENDENT 6-PHOSPHOFRUCTOKINASE ISOZYME 2"/>
    <property type="match status" value="1"/>
</dbReference>
<sequence>MSPIITLTLNPAVDVALTADRLEPDQKIDCRNPVYHPGGGGINVARVVHRLGGATLAWFAGGGPVARLLHGLLDDEGVPSRMHEIAATTRQNISVTESETGNQFRLVLPGAPVEEMEMSMLLDRLCRMKAYGDIVAASGSLPPGAPADTYARVAACVHEQGSRFALDTRGPSLLGALGAPLWLLKTNEREMTEAGRALHGEDDWRKTARRIVAEGKAEIVMVSLGAGGAAGFTREAEYIVTAPKVEPVSTIGAGDSFMGAALLRFSHGRDLRDALRLGAAAGTAAVLTPATELCRPRDVWEILPEVAVREGVEG</sequence>
<dbReference type="EMBL" id="JAMZFT010000001">
    <property type="protein sequence ID" value="MCP1335392.1"/>
    <property type="molecule type" value="Genomic_DNA"/>
</dbReference>
<dbReference type="InterPro" id="IPR011611">
    <property type="entry name" value="PfkB_dom"/>
</dbReference>
<dbReference type="GO" id="GO:0005524">
    <property type="term" value="F:ATP binding"/>
    <property type="evidence" value="ECO:0007669"/>
    <property type="project" value="UniProtKB-KW"/>
</dbReference>
<accession>A0A9J6PC85</accession>
<comment type="caution">
    <text evidence="8">The sequence shown here is derived from an EMBL/GenBank/DDBJ whole genome shotgun (WGS) entry which is preliminary data.</text>
</comment>
<reference evidence="8" key="1">
    <citation type="submission" date="2022-06" db="EMBL/GenBank/DDBJ databases">
        <title>Isolation and Genomics of Futiania mangrovii gen. nov., sp. nov., a Rare and Metabolically-versatile member in the Class Alphaproteobacteria.</title>
        <authorList>
            <person name="Liu L."/>
            <person name="Huang W.-C."/>
            <person name="Pan J."/>
            <person name="Li J."/>
            <person name="Huang Y."/>
            <person name="Du H."/>
            <person name="Liu Y."/>
            <person name="Li M."/>
        </authorList>
    </citation>
    <scope>NUCLEOTIDE SEQUENCE</scope>
    <source>
        <strain evidence="8">FT118</strain>
    </source>
</reference>
<evidence type="ECO:0000313" key="9">
    <source>
        <dbReference type="Proteomes" id="UP001055804"/>
    </source>
</evidence>
<dbReference type="RefSeq" id="WP_269331337.1">
    <property type="nucleotide sequence ID" value="NZ_JAMZFT010000001.1"/>
</dbReference>
<dbReference type="GO" id="GO:0003872">
    <property type="term" value="F:6-phosphofructokinase activity"/>
    <property type="evidence" value="ECO:0007669"/>
    <property type="project" value="TreeGrafter"/>
</dbReference>
<dbReference type="GO" id="GO:0005829">
    <property type="term" value="C:cytosol"/>
    <property type="evidence" value="ECO:0007669"/>
    <property type="project" value="TreeGrafter"/>
</dbReference>
<keyword evidence="4" id="KW-0418">Kinase</keyword>
<protein>
    <recommendedName>
        <fullName evidence="6">Phosphofructokinase</fullName>
    </recommendedName>
</protein>
<evidence type="ECO:0000256" key="5">
    <source>
        <dbReference type="ARBA" id="ARBA00022840"/>
    </source>
</evidence>
<keyword evidence="5" id="KW-0067">ATP-binding</keyword>
<name>A0A9J6PC85_9PROT</name>
<organism evidence="8 9">
    <name type="scientific">Futiania mangrovi</name>
    <dbReference type="NCBI Taxonomy" id="2959716"/>
    <lineage>
        <taxon>Bacteria</taxon>
        <taxon>Pseudomonadati</taxon>
        <taxon>Pseudomonadota</taxon>
        <taxon>Alphaproteobacteria</taxon>
        <taxon>Futianiales</taxon>
        <taxon>Futianiaceae</taxon>
        <taxon>Futiania</taxon>
    </lineage>
</organism>
<evidence type="ECO:0000256" key="6">
    <source>
        <dbReference type="PIRNR" id="PIRNR000535"/>
    </source>
</evidence>
<dbReference type="InterPro" id="IPR029056">
    <property type="entry name" value="Ribokinase-like"/>
</dbReference>
<evidence type="ECO:0000259" key="7">
    <source>
        <dbReference type="Pfam" id="PF00294"/>
    </source>
</evidence>
<keyword evidence="9" id="KW-1185">Reference proteome</keyword>
<dbReference type="PROSITE" id="PS00584">
    <property type="entry name" value="PFKB_KINASES_2"/>
    <property type="match status" value="1"/>
</dbReference>
<proteinExistence type="inferred from homology"/>
<comment type="similarity">
    <text evidence="1 6">Belongs to the carbohydrate kinase PfkB family.</text>
</comment>